<dbReference type="SUPFAM" id="SSF46689">
    <property type="entry name" value="Homeodomain-like"/>
    <property type="match status" value="1"/>
</dbReference>
<protein>
    <submittedName>
        <fullName evidence="4">Transcriptional regulator, TetR family</fullName>
    </submittedName>
</protein>
<sequence length="201" mass="23467">MQVKKESVYKDIYNSALNEFWKNGYEKTTMRSIAESSGITLGNIYRYFPNKASLFETIIGSTYVNFLNIFDSYHNKLSKMTHEQKLSFYVELISNFLIYNKKKLAILFAGSKGTKFEDFEQKIIENFKNISIKRAEILNTEEGIVIEDQEIHSFIAESLFFSLKKIAFIFEEEEKIRKYLTKIIPGSYTDLLRKMGSKSSD</sequence>
<proteinExistence type="predicted"/>
<dbReference type="PRINTS" id="PR00455">
    <property type="entry name" value="HTHTETR"/>
</dbReference>
<keyword evidence="5" id="KW-1185">Reference proteome</keyword>
<dbReference type="AlphaFoldDB" id="E3H8J7"/>
<reference evidence="4 5" key="1">
    <citation type="journal article" date="2010" name="Stand. Genomic Sci.">
        <title>Complete genome sequence of Ilyobacter polytropus type strain (CuHbu1).</title>
        <authorList>
            <person name="Sikorski J."/>
            <person name="Chertkov O."/>
            <person name="Lapidus A."/>
            <person name="Nolan M."/>
            <person name="Lucas S."/>
            <person name="Del Rio T.G."/>
            <person name="Tice H."/>
            <person name="Cheng J.F."/>
            <person name="Tapia R."/>
            <person name="Han C."/>
            <person name="Goodwin L."/>
            <person name="Pitluck S."/>
            <person name="Liolios K."/>
            <person name="Ivanova N."/>
            <person name="Mavromatis K."/>
            <person name="Mikhailova N."/>
            <person name="Pati A."/>
            <person name="Chen A."/>
            <person name="Palaniappan K."/>
            <person name="Land M."/>
            <person name="Hauser L."/>
            <person name="Chang Y.J."/>
            <person name="Jeffries C.D."/>
            <person name="Brambilla E."/>
            <person name="Yasawong M."/>
            <person name="Rohde M."/>
            <person name="Pukall R."/>
            <person name="Spring S."/>
            <person name="Goker M."/>
            <person name="Woyke T."/>
            <person name="Bristow J."/>
            <person name="Eisen J.A."/>
            <person name="Markowitz V."/>
            <person name="Hugenholtz P."/>
            <person name="Kyrpides N.C."/>
            <person name="Klenk H.P."/>
        </authorList>
    </citation>
    <scope>NUCLEOTIDE SEQUENCE [LARGE SCALE GENOMIC DNA]</scope>
    <source>
        <strain evidence="5">ATCC 51220 / DSM 2926 / LMG 16218 / CuHBu1</strain>
    </source>
</reference>
<keyword evidence="1 2" id="KW-0238">DNA-binding</keyword>
<dbReference type="InterPro" id="IPR001647">
    <property type="entry name" value="HTH_TetR"/>
</dbReference>
<feature type="DNA-binding region" description="H-T-H motif" evidence="2">
    <location>
        <begin position="29"/>
        <end position="48"/>
    </location>
</feature>
<name>E3H8J7_ILYPC</name>
<dbReference type="STRING" id="572544.Ilyop_1198"/>
<dbReference type="PROSITE" id="PS01081">
    <property type="entry name" value="HTH_TETR_1"/>
    <property type="match status" value="1"/>
</dbReference>
<dbReference type="InterPro" id="IPR009057">
    <property type="entry name" value="Homeodomain-like_sf"/>
</dbReference>
<dbReference type="PANTHER" id="PTHR43479">
    <property type="entry name" value="ACREF/ENVCD OPERON REPRESSOR-RELATED"/>
    <property type="match status" value="1"/>
</dbReference>
<feature type="domain" description="HTH tetR-type" evidence="3">
    <location>
        <begin position="6"/>
        <end position="66"/>
    </location>
</feature>
<dbReference type="GO" id="GO:0003677">
    <property type="term" value="F:DNA binding"/>
    <property type="evidence" value="ECO:0007669"/>
    <property type="project" value="UniProtKB-UniRule"/>
</dbReference>
<dbReference type="HOGENOM" id="CLU_069356_6_1_0"/>
<organism evidence="4 5">
    <name type="scientific">Ilyobacter polytropus (strain ATCC 51220 / DSM 2926 / LMG 16218 / CuHBu1)</name>
    <dbReference type="NCBI Taxonomy" id="572544"/>
    <lineage>
        <taxon>Bacteria</taxon>
        <taxon>Fusobacteriati</taxon>
        <taxon>Fusobacteriota</taxon>
        <taxon>Fusobacteriia</taxon>
        <taxon>Fusobacteriales</taxon>
        <taxon>Fusobacteriaceae</taxon>
        <taxon>Ilyobacter</taxon>
    </lineage>
</organism>
<evidence type="ECO:0000259" key="3">
    <source>
        <dbReference type="PROSITE" id="PS50977"/>
    </source>
</evidence>
<dbReference type="RefSeq" id="WP_013387646.1">
    <property type="nucleotide sequence ID" value="NC_014632.1"/>
</dbReference>
<dbReference type="Proteomes" id="UP000006875">
    <property type="component" value="Chromosome"/>
</dbReference>
<accession>E3H8J7</accession>
<dbReference type="Gene3D" id="1.10.357.10">
    <property type="entry name" value="Tetracycline Repressor, domain 2"/>
    <property type="match status" value="1"/>
</dbReference>
<dbReference type="PROSITE" id="PS50977">
    <property type="entry name" value="HTH_TETR_2"/>
    <property type="match status" value="1"/>
</dbReference>
<evidence type="ECO:0000256" key="1">
    <source>
        <dbReference type="ARBA" id="ARBA00023125"/>
    </source>
</evidence>
<dbReference type="KEGG" id="ipo:Ilyop_1198"/>
<dbReference type="EMBL" id="CP002281">
    <property type="protein sequence ID" value="ADO82979.1"/>
    <property type="molecule type" value="Genomic_DNA"/>
</dbReference>
<evidence type="ECO:0000256" key="2">
    <source>
        <dbReference type="PROSITE-ProRule" id="PRU00335"/>
    </source>
</evidence>
<dbReference type="eggNOG" id="COG1309">
    <property type="taxonomic scope" value="Bacteria"/>
</dbReference>
<dbReference type="InterPro" id="IPR023772">
    <property type="entry name" value="DNA-bd_HTH_TetR-type_CS"/>
</dbReference>
<gene>
    <name evidence="4" type="ordered locus">Ilyop_1198</name>
</gene>
<dbReference type="Pfam" id="PF00440">
    <property type="entry name" value="TetR_N"/>
    <property type="match status" value="1"/>
</dbReference>
<dbReference type="InterPro" id="IPR050624">
    <property type="entry name" value="HTH-type_Tx_Regulator"/>
</dbReference>
<evidence type="ECO:0000313" key="5">
    <source>
        <dbReference type="Proteomes" id="UP000006875"/>
    </source>
</evidence>
<dbReference type="PANTHER" id="PTHR43479:SF11">
    <property type="entry name" value="ACREF_ENVCD OPERON REPRESSOR-RELATED"/>
    <property type="match status" value="1"/>
</dbReference>
<evidence type="ECO:0000313" key="4">
    <source>
        <dbReference type="EMBL" id="ADO82979.1"/>
    </source>
</evidence>